<keyword evidence="4" id="KW-1185">Reference proteome</keyword>
<evidence type="ECO:0000256" key="2">
    <source>
        <dbReference type="SAM" id="Phobius"/>
    </source>
</evidence>
<dbReference type="RefSeq" id="WP_163727262.1">
    <property type="nucleotide sequence ID" value="NZ_AP022574.1"/>
</dbReference>
<evidence type="ECO:0000313" key="4">
    <source>
        <dbReference type="Proteomes" id="UP000466514"/>
    </source>
</evidence>
<dbReference type="AlphaFoldDB" id="A0A7I7MI31"/>
<dbReference type="InterPro" id="IPR021417">
    <property type="entry name" value="DUF3060"/>
</dbReference>
<feature type="transmembrane region" description="Helical" evidence="2">
    <location>
        <begin position="77"/>
        <end position="102"/>
    </location>
</feature>
<gene>
    <name evidence="3" type="ORF">MPSYJ_54550</name>
</gene>
<feature type="compositionally biased region" description="Basic and acidic residues" evidence="1">
    <location>
        <begin position="7"/>
        <end position="18"/>
    </location>
</feature>
<dbReference type="KEGG" id="mpsc:MPSYJ_54550"/>
<feature type="compositionally biased region" description="Polar residues" evidence="1">
    <location>
        <begin position="226"/>
        <end position="235"/>
    </location>
</feature>
<evidence type="ECO:0000256" key="1">
    <source>
        <dbReference type="SAM" id="MobiDB-lite"/>
    </source>
</evidence>
<keyword evidence="2" id="KW-0472">Membrane</keyword>
<accession>A0A7I7MI31</accession>
<dbReference type="Proteomes" id="UP000466514">
    <property type="component" value="Chromosome"/>
</dbReference>
<proteinExistence type="predicted"/>
<feature type="region of interest" description="Disordered" evidence="1">
    <location>
        <begin position="1"/>
        <end position="58"/>
    </location>
</feature>
<keyword evidence="2" id="KW-1133">Transmembrane helix</keyword>
<name>A0A7I7MI31_9MYCO</name>
<dbReference type="EMBL" id="AP022574">
    <property type="protein sequence ID" value="BBX71994.1"/>
    <property type="molecule type" value="Genomic_DNA"/>
</dbReference>
<feature type="compositionally biased region" description="Pro residues" evidence="1">
    <location>
        <begin position="32"/>
        <end position="48"/>
    </location>
</feature>
<sequence>MEPTGDPEARIRDLERPLAEQAGATEMGATAPIPPPPYGAPYGMPPTDPYQAASSSQYGSPYYAPPQQVVHKRGQPALWLIPLVVGVAVVAGIVGVVLYFVVGNSSTTGVSGGGGSVAVPTMPSMPTLPSMPALPSMPSIPGVGPTDEVLTVESGGSLSIGGVERKQTVICNQGTVSISGMNNTIEVQGSCAAVTVSGMDNTVTVESAGTIGASGFDNKVTYRSGEPQTSQSGTGNVIERG</sequence>
<organism evidence="3 4">
    <name type="scientific">Mycolicibacterium psychrotolerans</name>
    <dbReference type="NCBI Taxonomy" id="216929"/>
    <lineage>
        <taxon>Bacteria</taxon>
        <taxon>Bacillati</taxon>
        <taxon>Actinomycetota</taxon>
        <taxon>Actinomycetes</taxon>
        <taxon>Mycobacteriales</taxon>
        <taxon>Mycobacteriaceae</taxon>
        <taxon>Mycolicibacterium</taxon>
    </lineage>
</organism>
<keyword evidence="2" id="KW-0812">Transmembrane</keyword>
<feature type="region of interest" description="Disordered" evidence="1">
    <location>
        <begin position="222"/>
        <end position="241"/>
    </location>
</feature>
<protein>
    <submittedName>
        <fullName evidence="3">Membrane protein</fullName>
    </submittedName>
</protein>
<reference evidence="3 4" key="1">
    <citation type="journal article" date="2019" name="Emerg. Microbes Infect.">
        <title>Comprehensive subspecies identification of 175 nontuberculous mycobacteria species based on 7547 genomic profiles.</title>
        <authorList>
            <person name="Matsumoto Y."/>
            <person name="Kinjo T."/>
            <person name="Motooka D."/>
            <person name="Nabeya D."/>
            <person name="Jung N."/>
            <person name="Uechi K."/>
            <person name="Horii T."/>
            <person name="Iida T."/>
            <person name="Fujita J."/>
            <person name="Nakamura S."/>
        </authorList>
    </citation>
    <scope>NUCLEOTIDE SEQUENCE [LARGE SCALE GENOMIC DNA]</scope>
    <source>
        <strain evidence="3 4">JCM 13323</strain>
    </source>
</reference>
<dbReference type="Pfam" id="PF11259">
    <property type="entry name" value="DUF3060"/>
    <property type="match status" value="1"/>
</dbReference>
<evidence type="ECO:0000313" key="3">
    <source>
        <dbReference type="EMBL" id="BBX71994.1"/>
    </source>
</evidence>